<comment type="caution">
    <text evidence="2">The sequence shown here is derived from an EMBL/GenBank/DDBJ whole genome shotgun (WGS) entry which is preliminary data.</text>
</comment>
<feature type="transmembrane region" description="Helical" evidence="1">
    <location>
        <begin position="239"/>
        <end position="258"/>
    </location>
</feature>
<feature type="transmembrane region" description="Helical" evidence="1">
    <location>
        <begin position="459"/>
        <end position="480"/>
    </location>
</feature>
<organism evidence="2 3">
    <name type="scientific">Rossellomorea marisflavi</name>
    <dbReference type="NCBI Taxonomy" id="189381"/>
    <lineage>
        <taxon>Bacteria</taxon>
        <taxon>Bacillati</taxon>
        <taxon>Bacillota</taxon>
        <taxon>Bacilli</taxon>
        <taxon>Bacillales</taxon>
        <taxon>Bacillaceae</taxon>
        <taxon>Rossellomorea</taxon>
    </lineage>
</organism>
<feature type="transmembrane region" description="Helical" evidence="1">
    <location>
        <begin position="505"/>
        <end position="526"/>
    </location>
</feature>
<feature type="transmembrane region" description="Helical" evidence="1">
    <location>
        <begin position="428"/>
        <end position="452"/>
    </location>
</feature>
<gene>
    <name evidence="2" type="ORF">AF331_11770</name>
</gene>
<proteinExistence type="predicted"/>
<keyword evidence="1" id="KW-0812">Transmembrane</keyword>
<feature type="transmembrane region" description="Helical" evidence="1">
    <location>
        <begin position="395"/>
        <end position="416"/>
    </location>
</feature>
<dbReference type="AlphaFoldDB" id="A0A0M0G4F6"/>
<keyword evidence="1" id="KW-1133">Transmembrane helix</keyword>
<dbReference type="OrthoDB" id="2014935at2"/>
<feature type="transmembrane region" description="Helical" evidence="1">
    <location>
        <begin position="193"/>
        <end position="212"/>
    </location>
</feature>
<dbReference type="Proteomes" id="UP000037405">
    <property type="component" value="Unassembled WGS sequence"/>
</dbReference>
<feature type="transmembrane region" description="Helical" evidence="1">
    <location>
        <begin position="164"/>
        <end position="186"/>
    </location>
</feature>
<feature type="transmembrane region" description="Helical" evidence="1">
    <location>
        <begin position="86"/>
        <end position="105"/>
    </location>
</feature>
<evidence type="ECO:0000313" key="2">
    <source>
        <dbReference type="EMBL" id="KON84699.1"/>
    </source>
</evidence>
<accession>A0A0M0G4F6</accession>
<evidence type="ECO:0000313" key="3">
    <source>
        <dbReference type="Proteomes" id="UP000037405"/>
    </source>
</evidence>
<feature type="transmembrane region" description="Helical" evidence="1">
    <location>
        <begin position="21"/>
        <end position="44"/>
    </location>
</feature>
<sequence>MEGRFHQTGTLISLMLRRNRLYLSAWVVSLTVLTIVTALSYAGMYGNDQERQAMAETMKNPAMTAMVGKGYGLSDYTDGAMLSHQMLLFTMIAAAIMSILLASRHTRGEEEDGRMEMIRALPVGRAANLSAVLVLLLMANGGLAVFLTGGLVSLGIDSISLGGSLLYGIAVGSAGMIFGTVTLVAGQLFGSTVGTLGWSFAFLGLSYLLRAIGDVGDLFLTWCSPLGWLLETRVFVENIWWPLLPGAGWIVLVVWLGFRLNASRDIGSGLIPAKGGRERGSRWLAGPFGLMLRIQRTSMISWSIGMLLLGVSYGSVFGDLEAFLSGNEELAAMLPDASGHSLTEQFMTLMMIVIAVLGTIPPLLFFHKVRSEEKKGTLEHLLAGPVSRMRVLWQYVLISILWGGLVILLAIVGLWASASMVMEEPIPLANMIASGMVYLPAQWCMLAVSTFFIGVWPRLLIFTWGYLVYSFLVVYLGGMLDLPEMVKRLTPFGYIPRLPVESFEAGPFLLTCAFAVLFVVVGAWGYRKRDLQG</sequence>
<dbReference type="EMBL" id="LGUE01000004">
    <property type="protein sequence ID" value="KON84699.1"/>
    <property type="molecule type" value="Genomic_DNA"/>
</dbReference>
<keyword evidence="3" id="KW-1185">Reference proteome</keyword>
<keyword evidence="1" id="KW-0472">Membrane</keyword>
<feature type="transmembrane region" description="Helical" evidence="1">
    <location>
        <begin position="126"/>
        <end position="152"/>
    </location>
</feature>
<feature type="transmembrane region" description="Helical" evidence="1">
    <location>
        <begin position="299"/>
        <end position="318"/>
    </location>
</feature>
<dbReference type="RefSeq" id="WP_053428298.1">
    <property type="nucleotide sequence ID" value="NZ_LGUE01000004.1"/>
</dbReference>
<name>A0A0M0G4F6_9BACI</name>
<reference evidence="3" key="1">
    <citation type="submission" date="2015-07" db="EMBL/GenBank/DDBJ databases">
        <title>Fjat-14235 jcm11544.</title>
        <authorList>
            <person name="Liu B."/>
            <person name="Wang J."/>
            <person name="Zhu Y."/>
            <person name="Liu G."/>
            <person name="Chen Q."/>
            <person name="Chen Z."/>
            <person name="Lan J."/>
            <person name="Che J."/>
            <person name="Ge C."/>
            <person name="Shi H."/>
            <person name="Pan Z."/>
            <person name="Liu X."/>
        </authorList>
    </citation>
    <scope>NUCLEOTIDE SEQUENCE [LARGE SCALE GENOMIC DNA]</scope>
    <source>
        <strain evidence="3">JCM 11544</strain>
    </source>
</reference>
<dbReference type="PATRIC" id="fig|189381.12.peg.2375"/>
<feature type="transmembrane region" description="Helical" evidence="1">
    <location>
        <begin position="346"/>
        <end position="366"/>
    </location>
</feature>
<evidence type="ECO:0000256" key="1">
    <source>
        <dbReference type="SAM" id="Phobius"/>
    </source>
</evidence>
<protein>
    <submittedName>
        <fullName evidence="2">ABC transporter permease</fullName>
    </submittedName>
</protein>